<dbReference type="InterPro" id="IPR017853">
    <property type="entry name" value="GH"/>
</dbReference>
<dbReference type="Pfam" id="PF00144">
    <property type="entry name" value="Beta-lactamase"/>
    <property type="match status" value="2"/>
</dbReference>
<evidence type="ECO:0000256" key="2">
    <source>
        <dbReference type="ARBA" id="ARBA00005336"/>
    </source>
</evidence>
<dbReference type="GO" id="GO:0004563">
    <property type="term" value="F:beta-N-acetylhexosaminidase activity"/>
    <property type="evidence" value="ECO:0007669"/>
    <property type="project" value="UniProtKB-EC"/>
</dbReference>
<evidence type="ECO:0000256" key="5">
    <source>
        <dbReference type="ARBA" id="ARBA00023295"/>
    </source>
</evidence>
<dbReference type="Pfam" id="PF00933">
    <property type="entry name" value="Glyco_hydro_3"/>
    <property type="match status" value="1"/>
</dbReference>
<comment type="catalytic activity">
    <reaction evidence="1">
        <text>Hydrolysis of terminal non-reducing N-acetyl-D-hexosamine residues in N-acetyl-beta-D-hexosaminides.</text>
        <dbReference type="EC" id="3.2.1.52"/>
    </reaction>
</comment>
<gene>
    <name evidence="10" type="primary">nagZ_2</name>
    <name evidence="10" type="ORF">EMA8858_03332</name>
</gene>
<keyword evidence="5 6" id="KW-0326">Glycosidase</keyword>
<dbReference type="PANTHER" id="PTHR30480">
    <property type="entry name" value="BETA-HEXOSAMINIDASE-RELATED"/>
    <property type="match status" value="1"/>
</dbReference>
<dbReference type="SUPFAM" id="SSF56601">
    <property type="entry name" value="beta-lactamase/transpeptidase-like"/>
    <property type="match status" value="1"/>
</dbReference>
<feature type="domain" description="Glycoside hydrolase family 3 N-terminal" evidence="8">
    <location>
        <begin position="70"/>
        <end position="386"/>
    </location>
</feature>
<reference evidence="10" key="1">
    <citation type="submission" date="2021-12" db="EMBL/GenBank/DDBJ databases">
        <authorList>
            <person name="Rodrigo-Torres L."/>
            <person name="Arahal R. D."/>
            <person name="Lucena T."/>
        </authorList>
    </citation>
    <scope>NUCLEOTIDE SEQUENCE</scope>
    <source>
        <strain evidence="10">CECT 8858</strain>
    </source>
</reference>
<dbReference type="InterPro" id="IPR002772">
    <property type="entry name" value="Glyco_hydro_3_C"/>
</dbReference>
<evidence type="ECO:0000259" key="7">
    <source>
        <dbReference type="Pfam" id="PF00144"/>
    </source>
</evidence>
<dbReference type="InterPro" id="IPR019800">
    <property type="entry name" value="Glyco_hydro_3_AS"/>
</dbReference>
<sequence length="1095" mass="123135">MVLKPCRIFDDFLFTLNNGSQITKPNSLMKKVFFLTLLLINTLSSFAQKEPDFLTNYNKRWVDSVFATLTLDEKIGQLLMPRGNTSGKPHDVEKLKRWVSDNRIGGVVMFAAPPTVQARIVNELQALSKVPLLIGMDLEWGLAMRLDSTVRFPYQMTLGAMRGNEKLLYEMGVEVAKQCRRIGVHINYAPVVDVNINPNNPVINFRSFGENQEEVASKALAYMQGMNSEHLLTSAKHFPGHGDTGVDSHLDLPLIPHDRKRLDAVEFYPYKKLIDNGLSGIMTSHLSVPELDTTKNLAATFSKKIVTDVLRKDLNFKGLTFTDAMDMQGAIKYFSKGQANVRAVLAGNDILETFEDAAGAILAIKDAITNKEISIEEIDFRVRKILMAKSWVGLDKYHPTEIKNLVADLNTTKSDLLNRQLAEATITLVKNDDKILPIKDLTKKIASVSIDAIQATTFQKMTDNYTTITHFQLPPNAPDSSINKVLEQTKDYDLILVNLHLNNIRPAAKYGITDANKKALKALSNTGKAITTIFGNPYSLDKFEDLEKSKAIVMAYQLTNYMEEAAAQAIFGATPIVGKLPVSINSTYKSEMGETTQSLGRLAYGIPEMVGLDGAELNRRIDSVINLGLTQKAYPGAVMEVAKDGRVIYQKAFGFHTYEAANNVVSMNNEGKFKADNKNDVMDEAVKKSTSSTKQNSSATNTKGLVNLTDLYDLASVTKVSTSALAIMQLMSEGKFDLDKTFKDYYAEFADGNKADLRFRDMLTHKSGLKAWIAFWTDCIDSVKTVKNSPIFKEKYASQYKKKFFMSKKKYNLLLVKAIKEDKTLWKDCFSPKTMVWKPKTFSNQQTHDFSVQITDSLWLHKDYRKSIFDAIEKSVVKPEQGYVYSDLHYYTYPTFVADLVGMTWEDYLNLTYHKIGANSLTYNPLRFYSKDKIVPSERDTLFRKTLVHGRVHDEGAAMLNGISGHAGLFGNANDLTKLMQMYLQKGYYGGTQFIKPEVLAECTKYQFPALKNRRAIAFDKLDFNPKVGNGPTSASSESYGHSGFTGTFVWIEPKYNFVYTFLSNRVYPTRDNGKISTLNIRTEVGEQIYKMIMK</sequence>
<dbReference type="InterPro" id="IPR050226">
    <property type="entry name" value="NagZ_Beta-hexosaminidase"/>
</dbReference>
<name>A0ABM9ATC2_9BACT</name>
<dbReference type="InterPro" id="IPR001764">
    <property type="entry name" value="Glyco_hydro_3_N"/>
</dbReference>
<organism evidence="10 11">
    <name type="scientific">Emticicia aquatica</name>
    <dbReference type="NCBI Taxonomy" id="1681835"/>
    <lineage>
        <taxon>Bacteria</taxon>
        <taxon>Pseudomonadati</taxon>
        <taxon>Bacteroidota</taxon>
        <taxon>Cytophagia</taxon>
        <taxon>Cytophagales</taxon>
        <taxon>Leadbetterellaceae</taxon>
        <taxon>Emticicia</taxon>
    </lineage>
</organism>
<dbReference type="SUPFAM" id="SSF52279">
    <property type="entry name" value="Beta-D-glucan exohydrolase, C-terminal domain"/>
    <property type="match status" value="1"/>
</dbReference>
<proteinExistence type="inferred from homology"/>
<dbReference type="Proteomes" id="UP000837932">
    <property type="component" value="Unassembled WGS sequence"/>
</dbReference>
<evidence type="ECO:0000256" key="1">
    <source>
        <dbReference type="ARBA" id="ARBA00001231"/>
    </source>
</evidence>
<evidence type="ECO:0000259" key="8">
    <source>
        <dbReference type="Pfam" id="PF00933"/>
    </source>
</evidence>
<dbReference type="InterPro" id="IPR036962">
    <property type="entry name" value="Glyco_hydro_3_N_sf"/>
</dbReference>
<evidence type="ECO:0000313" key="10">
    <source>
        <dbReference type="EMBL" id="CAH0997193.1"/>
    </source>
</evidence>
<dbReference type="EC" id="3.2.1.52" evidence="3"/>
<protein>
    <recommendedName>
        <fullName evidence="3">beta-N-acetylhexosaminidase</fullName>
        <ecNumber evidence="3">3.2.1.52</ecNumber>
    </recommendedName>
</protein>
<feature type="domain" description="Beta-lactamase-related" evidence="7">
    <location>
        <begin position="879"/>
        <end position="1074"/>
    </location>
</feature>
<dbReference type="Pfam" id="PF01915">
    <property type="entry name" value="Glyco_hydro_3_C"/>
    <property type="match status" value="1"/>
</dbReference>
<dbReference type="InterPro" id="IPR012338">
    <property type="entry name" value="Beta-lactam/transpept-like"/>
</dbReference>
<keyword evidence="4 6" id="KW-0378">Hydrolase</keyword>
<dbReference type="InterPro" id="IPR036881">
    <property type="entry name" value="Glyco_hydro_3_C_sf"/>
</dbReference>
<dbReference type="EMBL" id="CAKLPY010000002">
    <property type="protein sequence ID" value="CAH0997193.1"/>
    <property type="molecule type" value="Genomic_DNA"/>
</dbReference>
<evidence type="ECO:0000313" key="11">
    <source>
        <dbReference type="Proteomes" id="UP000837932"/>
    </source>
</evidence>
<evidence type="ECO:0000259" key="9">
    <source>
        <dbReference type="Pfam" id="PF01915"/>
    </source>
</evidence>
<dbReference type="PANTHER" id="PTHR30480:SF13">
    <property type="entry name" value="BETA-HEXOSAMINIDASE"/>
    <property type="match status" value="1"/>
</dbReference>
<evidence type="ECO:0000256" key="4">
    <source>
        <dbReference type="ARBA" id="ARBA00022801"/>
    </source>
</evidence>
<dbReference type="PROSITE" id="PS00775">
    <property type="entry name" value="GLYCOSYL_HYDROL_F3"/>
    <property type="match status" value="1"/>
</dbReference>
<dbReference type="Gene3D" id="3.40.710.10">
    <property type="entry name" value="DD-peptidase/beta-lactamase superfamily"/>
    <property type="match status" value="1"/>
</dbReference>
<comment type="caution">
    <text evidence="10">The sequence shown here is derived from an EMBL/GenBank/DDBJ whole genome shotgun (WGS) entry which is preliminary data.</text>
</comment>
<dbReference type="InterPro" id="IPR001466">
    <property type="entry name" value="Beta-lactam-related"/>
</dbReference>
<dbReference type="SUPFAM" id="SSF51445">
    <property type="entry name" value="(Trans)glycosidases"/>
    <property type="match status" value="1"/>
</dbReference>
<feature type="domain" description="Glycoside hydrolase family 3 C-terminal" evidence="9">
    <location>
        <begin position="426"/>
        <end position="590"/>
    </location>
</feature>
<keyword evidence="11" id="KW-1185">Reference proteome</keyword>
<feature type="domain" description="Beta-lactamase-related" evidence="7">
    <location>
        <begin position="624"/>
        <end position="774"/>
    </location>
</feature>
<evidence type="ECO:0000256" key="3">
    <source>
        <dbReference type="ARBA" id="ARBA00012663"/>
    </source>
</evidence>
<accession>A0ABM9ATC2</accession>
<evidence type="ECO:0000256" key="6">
    <source>
        <dbReference type="RuleBase" id="RU361161"/>
    </source>
</evidence>
<comment type="similarity">
    <text evidence="2 6">Belongs to the glycosyl hydrolase 3 family.</text>
</comment>
<dbReference type="Gene3D" id="3.40.50.1700">
    <property type="entry name" value="Glycoside hydrolase family 3 C-terminal domain"/>
    <property type="match status" value="1"/>
</dbReference>
<dbReference type="Gene3D" id="3.20.20.300">
    <property type="entry name" value="Glycoside hydrolase, family 3, N-terminal domain"/>
    <property type="match status" value="1"/>
</dbReference>